<feature type="compositionally biased region" description="Low complexity" evidence="2">
    <location>
        <begin position="214"/>
        <end position="225"/>
    </location>
</feature>
<dbReference type="Gene3D" id="2.60.40.150">
    <property type="entry name" value="C2 domain"/>
    <property type="match status" value="1"/>
</dbReference>
<feature type="compositionally biased region" description="Low complexity" evidence="2">
    <location>
        <begin position="1"/>
        <end position="26"/>
    </location>
</feature>
<dbReference type="GeneID" id="68094534"/>
<dbReference type="InterPro" id="IPR026791">
    <property type="entry name" value="DOCK"/>
</dbReference>
<dbReference type="GO" id="GO:0007264">
    <property type="term" value="P:small GTPase-mediated signal transduction"/>
    <property type="evidence" value="ECO:0007669"/>
    <property type="project" value="InterPro"/>
</dbReference>
<feature type="domain" description="C2 DOCK-type" evidence="3">
    <location>
        <begin position="607"/>
        <end position="813"/>
    </location>
</feature>
<name>A0AA88GWD3_NAELO</name>
<dbReference type="PROSITE" id="PS51650">
    <property type="entry name" value="C2_DOCK"/>
    <property type="match status" value="1"/>
</dbReference>
<dbReference type="InterPro" id="IPR027007">
    <property type="entry name" value="C2_DOCK-type_domain"/>
</dbReference>
<evidence type="ECO:0000256" key="1">
    <source>
        <dbReference type="PROSITE-ProRule" id="PRU00983"/>
    </source>
</evidence>
<sequence>MSATPGALSTASSATSPSTSPSSSSAHMMMNAYDSPVLTPTTAASTTSTSAHLPTMVGGGIAGDSLHASYSSMDSATGFPNSPSMLFNAGNNSSLNTYEQQYQQYIQTIVSAGSDQKPSSKDKRHSTQVFSDLLFPDNLVQVIESQKTAGSSRPNTVGSISNVPHHIKEQFRYFESPNLSIDYELHGKFEKASLPDLNVRSKPPVYEADVRVKASASSNNASGSATPVTDQPTSNSGEGDQSSSSENNFTKLMKETESASMTNYKPGETKVKKVEKIVDSVDKTSKKIHANIAHVKNGSQKLNKTMFVYDMSTQSVEWDWNGGAEVQICKRVKDRKVPLKHSPILIELLDFVPKLFTEKFDSEKLEPFFITMCVVDFNTKKRISEEFHCDINHQLADESMRKLFSSSDFEQNKVNNRAIFQVADRSVDVFLYIRVYKIIQGDEDDAAEPYIRPEKCKDSKSKFVKNASENASKMRPFLQPMAYSFQQLFNASDEVCLENEVKHFLRTKGNMGDEQFFSTFASSKESSTDSLNASGTKGKMKNFPAVLKMRVVELNSDDYTDLKNEMDHVEGTTELDMSKYFEDEGKIRCKLMRELGTSKLSYFNEYDNTLYVYPQNVQIGSKGLIGSKSRSVSIKIELRNNDDNLDSPGLPLIYNRFNKTGRDSKTTHDFSTISYHSKHPEFNDEFKIQLPTHITDKHHLLFTFIHVPCKHKDQVAKEDAPYKANVGSVLGYSFVPLLDFTTASKRRKPGQLVDEDSNIPMTFNMGKLVNGIEQLPIYQEFSDKKGYTSEKVRSTSKLLENGKPLFVVSFLPFSTIYTTDRCLSHFFASLPLVISDNDVRDSVMFAKNDAIYDTNLVGGSGIVTSPSVVMKTMSSDDLFDGELPAMGTGSPVLRRSNSGAIVSSMNPESIVMRYISEMYHVPVKDLISFLPAILNQLLRTICTGCVTTTI</sequence>
<dbReference type="AlphaFoldDB" id="A0AA88GWD3"/>
<feature type="region of interest" description="Disordered" evidence="2">
    <location>
        <begin position="1"/>
        <end position="27"/>
    </location>
</feature>
<evidence type="ECO:0000313" key="5">
    <source>
        <dbReference type="Proteomes" id="UP000816034"/>
    </source>
</evidence>
<dbReference type="GO" id="GO:0005085">
    <property type="term" value="F:guanyl-nucleotide exchange factor activity"/>
    <property type="evidence" value="ECO:0007669"/>
    <property type="project" value="InterPro"/>
</dbReference>
<dbReference type="CDD" id="cd08679">
    <property type="entry name" value="C2_DOCK180_related"/>
    <property type="match status" value="1"/>
</dbReference>
<accession>A0AA88GWD3</accession>
<evidence type="ECO:0000313" key="4">
    <source>
        <dbReference type="EMBL" id="KAG2387043.1"/>
    </source>
</evidence>
<organism evidence="4 5">
    <name type="scientific">Naegleria lovaniensis</name>
    <name type="common">Amoeba</name>
    <dbReference type="NCBI Taxonomy" id="51637"/>
    <lineage>
        <taxon>Eukaryota</taxon>
        <taxon>Discoba</taxon>
        <taxon>Heterolobosea</taxon>
        <taxon>Tetramitia</taxon>
        <taxon>Eutetramitia</taxon>
        <taxon>Vahlkampfiidae</taxon>
        <taxon>Naegleria</taxon>
    </lineage>
</organism>
<feature type="region of interest" description="Disordered" evidence="2">
    <location>
        <begin position="212"/>
        <end position="246"/>
    </location>
</feature>
<evidence type="ECO:0000256" key="2">
    <source>
        <dbReference type="SAM" id="MobiDB-lite"/>
    </source>
</evidence>
<feature type="compositionally biased region" description="Low complexity" evidence="2">
    <location>
        <begin position="234"/>
        <end position="246"/>
    </location>
</feature>
<dbReference type="Pfam" id="PF14429">
    <property type="entry name" value="DOCK-C2"/>
    <property type="match status" value="1"/>
</dbReference>
<gene>
    <name evidence="4" type="ORF">C9374_002078</name>
</gene>
<dbReference type="PANTHER" id="PTHR23317">
    <property type="entry name" value="DEDICATOR OF CYTOKINESIS DOCK"/>
    <property type="match status" value="1"/>
</dbReference>
<comment type="caution">
    <text evidence="4">The sequence shown here is derived from an EMBL/GenBank/DDBJ whole genome shotgun (WGS) entry which is preliminary data.</text>
</comment>
<keyword evidence="5" id="KW-1185">Reference proteome</keyword>
<comment type="similarity">
    <text evidence="1">Belongs to the DOCK family.</text>
</comment>
<dbReference type="Proteomes" id="UP000816034">
    <property type="component" value="Unassembled WGS sequence"/>
</dbReference>
<protein>
    <recommendedName>
        <fullName evidence="3">C2 DOCK-type domain-containing protein</fullName>
    </recommendedName>
</protein>
<evidence type="ECO:0000259" key="3">
    <source>
        <dbReference type="PROSITE" id="PS51650"/>
    </source>
</evidence>
<dbReference type="InterPro" id="IPR035892">
    <property type="entry name" value="C2_domain_sf"/>
</dbReference>
<reference evidence="4 5" key="1">
    <citation type="journal article" date="2018" name="BMC Genomics">
        <title>The genome of Naegleria lovaniensis, the basis for a comparative approach to unravel pathogenicity factors of the human pathogenic amoeba N. fowleri.</title>
        <authorList>
            <person name="Liechti N."/>
            <person name="Schurch N."/>
            <person name="Bruggmann R."/>
            <person name="Wittwer M."/>
        </authorList>
    </citation>
    <scope>NUCLEOTIDE SEQUENCE [LARGE SCALE GENOMIC DNA]</scope>
    <source>
        <strain evidence="4 5">ATCC 30569</strain>
    </source>
</reference>
<dbReference type="EMBL" id="PYSW02000014">
    <property type="protein sequence ID" value="KAG2387043.1"/>
    <property type="molecule type" value="Genomic_DNA"/>
</dbReference>
<proteinExistence type="inferred from homology"/>
<dbReference type="RefSeq" id="XP_044551035.1">
    <property type="nucleotide sequence ID" value="XM_044691456.1"/>
</dbReference>
<dbReference type="PANTHER" id="PTHR23317:SF76">
    <property type="entry name" value="LD20667P"/>
    <property type="match status" value="1"/>
</dbReference>